<dbReference type="AlphaFoldDB" id="M7BB89"/>
<accession>M7BB89</accession>
<feature type="compositionally biased region" description="Polar residues" evidence="1">
    <location>
        <begin position="84"/>
        <end position="94"/>
    </location>
</feature>
<evidence type="ECO:0000313" key="3">
    <source>
        <dbReference type="Proteomes" id="UP000031443"/>
    </source>
</evidence>
<name>M7BB89_CHEMY</name>
<dbReference type="Proteomes" id="UP000031443">
    <property type="component" value="Unassembled WGS sequence"/>
</dbReference>
<reference evidence="3" key="1">
    <citation type="journal article" date="2013" name="Nat. Genet.">
        <title>The draft genomes of soft-shell turtle and green sea turtle yield insights into the development and evolution of the turtle-specific body plan.</title>
        <authorList>
            <person name="Wang Z."/>
            <person name="Pascual-Anaya J."/>
            <person name="Zadissa A."/>
            <person name="Li W."/>
            <person name="Niimura Y."/>
            <person name="Huang Z."/>
            <person name="Li C."/>
            <person name="White S."/>
            <person name="Xiong Z."/>
            <person name="Fang D."/>
            <person name="Wang B."/>
            <person name="Ming Y."/>
            <person name="Chen Y."/>
            <person name="Zheng Y."/>
            <person name="Kuraku S."/>
            <person name="Pignatelli M."/>
            <person name="Herrero J."/>
            <person name="Beal K."/>
            <person name="Nozawa M."/>
            <person name="Li Q."/>
            <person name="Wang J."/>
            <person name="Zhang H."/>
            <person name="Yu L."/>
            <person name="Shigenobu S."/>
            <person name="Wang J."/>
            <person name="Liu J."/>
            <person name="Flicek P."/>
            <person name="Searle S."/>
            <person name="Wang J."/>
            <person name="Kuratani S."/>
            <person name="Yin Y."/>
            <person name="Aken B."/>
            <person name="Zhang G."/>
            <person name="Irie N."/>
        </authorList>
    </citation>
    <scope>NUCLEOTIDE SEQUENCE [LARGE SCALE GENOMIC DNA]</scope>
</reference>
<organism evidence="2 3">
    <name type="scientific">Chelonia mydas</name>
    <name type="common">Green sea-turtle</name>
    <name type="synonym">Chelonia agassizi</name>
    <dbReference type="NCBI Taxonomy" id="8469"/>
    <lineage>
        <taxon>Eukaryota</taxon>
        <taxon>Metazoa</taxon>
        <taxon>Chordata</taxon>
        <taxon>Craniata</taxon>
        <taxon>Vertebrata</taxon>
        <taxon>Euteleostomi</taxon>
        <taxon>Archelosauria</taxon>
        <taxon>Testudinata</taxon>
        <taxon>Testudines</taxon>
        <taxon>Cryptodira</taxon>
        <taxon>Durocryptodira</taxon>
        <taxon>Americhelydia</taxon>
        <taxon>Chelonioidea</taxon>
        <taxon>Cheloniidae</taxon>
        <taxon>Chelonia</taxon>
    </lineage>
</organism>
<evidence type="ECO:0000256" key="1">
    <source>
        <dbReference type="SAM" id="MobiDB-lite"/>
    </source>
</evidence>
<dbReference type="EMBL" id="KB532134">
    <property type="protein sequence ID" value="EMP34434.1"/>
    <property type="molecule type" value="Genomic_DNA"/>
</dbReference>
<evidence type="ECO:0000313" key="2">
    <source>
        <dbReference type="EMBL" id="EMP34434.1"/>
    </source>
</evidence>
<proteinExistence type="predicted"/>
<protein>
    <submittedName>
        <fullName evidence="2">Uncharacterized protein</fullName>
    </submittedName>
</protein>
<feature type="region of interest" description="Disordered" evidence="1">
    <location>
        <begin position="1"/>
        <end position="112"/>
    </location>
</feature>
<gene>
    <name evidence="2" type="ORF">UY3_08410</name>
</gene>
<keyword evidence="3" id="KW-1185">Reference proteome</keyword>
<sequence>MANHGHWELRAAAPVDAQTRRYKSTPEHSPIDSCTPPAQEVQAESTGERQQSTHRSEVTAGSHSRRSIVLESRTPPPLPLEQDPGSSTKISTKYQDLAPRDLSSDEGEEQYPCLFKHPFPPLQMRW</sequence>